<comment type="caution">
    <text evidence="5">The sequence shown here is derived from an EMBL/GenBank/DDBJ whole genome shotgun (WGS) entry which is preliminary data.</text>
</comment>
<evidence type="ECO:0000256" key="1">
    <source>
        <dbReference type="ARBA" id="ARBA00022468"/>
    </source>
</evidence>
<feature type="compositionally biased region" description="Low complexity" evidence="4">
    <location>
        <begin position="110"/>
        <end position="122"/>
    </location>
</feature>
<feature type="compositionally biased region" description="Low complexity" evidence="4">
    <location>
        <begin position="86"/>
        <end position="103"/>
    </location>
</feature>
<organism evidence="5 6">
    <name type="scientific">Nannochloropsis salina CCMP1776</name>
    <dbReference type="NCBI Taxonomy" id="1027361"/>
    <lineage>
        <taxon>Eukaryota</taxon>
        <taxon>Sar</taxon>
        <taxon>Stramenopiles</taxon>
        <taxon>Ochrophyta</taxon>
        <taxon>Eustigmatophyceae</taxon>
        <taxon>Eustigmatales</taxon>
        <taxon>Monodopsidaceae</taxon>
        <taxon>Microchloropsis</taxon>
        <taxon>Microchloropsis salina</taxon>
    </lineage>
</organism>
<dbReference type="EMBL" id="SDOX01000184">
    <property type="protein sequence ID" value="TFJ79920.1"/>
    <property type="molecule type" value="Genomic_DNA"/>
</dbReference>
<dbReference type="AlphaFoldDB" id="A0A4D9CLE5"/>
<dbReference type="GO" id="GO:0048471">
    <property type="term" value="C:perinuclear region of cytoplasm"/>
    <property type="evidence" value="ECO:0007669"/>
    <property type="project" value="TreeGrafter"/>
</dbReference>
<keyword evidence="6" id="KW-1185">Reference proteome</keyword>
<feature type="region of interest" description="Disordered" evidence="4">
    <location>
        <begin position="796"/>
        <end position="850"/>
    </location>
</feature>
<keyword evidence="1" id="KW-0343">GTPase activation</keyword>
<keyword evidence="3" id="KW-0677">Repeat</keyword>
<evidence type="ECO:0000313" key="6">
    <source>
        <dbReference type="Proteomes" id="UP000355283"/>
    </source>
</evidence>
<feature type="compositionally biased region" description="Polar residues" evidence="4">
    <location>
        <begin position="59"/>
        <end position="68"/>
    </location>
</feature>
<evidence type="ECO:0000256" key="3">
    <source>
        <dbReference type="ARBA" id="ARBA00022737"/>
    </source>
</evidence>
<gene>
    <name evidence="5" type="ORF">NSK_008728</name>
</gene>
<evidence type="ECO:0000256" key="2">
    <source>
        <dbReference type="ARBA" id="ARBA00022614"/>
    </source>
</evidence>
<keyword evidence="2" id="KW-0433">Leucine-rich repeat</keyword>
<dbReference type="GO" id="GO:0031267">
    <property type="term" value="F:small GTPase binding"/>
    <property type="evidence" value="ECO:0007669"/>
    <property type="project" value="TreeGrafter"/>
</dbReference>
<accession>A0A4D9CLE5</accession>
<feature type="compositionally biased region" description="Basic and acidic residues" evidence="4">
    <location>
        <begin position="35"/>
        <end position="58"/>
    </location>
</feature>
<dbReference type="GO" id="GO:0006913">
    <property type="term" value="P:nucleocytoplasmic transport"/>
    <property type="evidence" value="ECO:0007669"/>
    <property type="project" value="TreeGrafter"/>
</dbReference>
<feature type="region of interest" description="Disordered" evidence="4">
    <location>
        <begin position="581"/>
        <end position="654"/>
    </location>
</feature>
<dbReference type="InterPro" id="IPR032675">
    <property type="entry name" value="LRR_dom_sf"/>
</dbReference>
<protein>
    <submittedName>
        <fullName evidence="5">Uncharacterized protein</fullName>
    </submittedName>
</protein>
<reference evidence="5 6" key="1">
    <citation type="submission" date="2019-01" db="EMBL/GenBank/DDBJ databases">
        <title>Nuclear Genome Assembly of the Microalgal Biofuel strain Nannochloropsis salina CCMP1776.</title>
        <authorList>
            <person name="Hovde B."/>
        </authorList>
    </citation>
    <scope>NUCLEOTIDE SEQUENCE [LARGE SCALE GENOMIC DNA]</scope>
    <source>
        <strain evidence="5 6">CCMP1776</strain>
    </source>
</reference>
<dbReference type="GO" id="GO:0005634">
    <property type="term" value="C:nucleus"/>
    <property type="evidence" value="ECO:0007669"/>
    <property type="project" value="TreeGrafter"/>
</dbReference>
<dbReference type="InterPro" id="IPR027038">
    <property type="entry name" value="RanGap"/>
</dbReference>
<dbReference type="Proteomes" id="UP000355283">
    <property type="component" value="Unassembled WGS sequence"/>
</dbReference>
<proteinExistence type="predicted"/>
<dbReference type="Gene3D" id="3.80.10.10">
    <property type="entry name" value="Ribonuclease Inhibitor"/>
    <property type="match status" value="2"/>
</dbReference>
<feature type="region of interest" description="Disordered" evidence="4">
    <location>
        <begin position="476"/>
        <end position="502"/>
    </location>
</feature>
<dbReference type="GO" id="GO:0005829">
    <property type="term" value="C:cytosol"/>
    <property type="evidence" value="ECO:0007669"/>
    <property type="project" value="TreeGrafter"/>
</dbReference>
<feature type="region of interest" description="Disordered" evidence="4">
    <location>
        <begin position="948"/>
        <end position="982"/>
    </location>
</feature>
<dbReference type="SUPFAM" id="SSF52047">
    <property type="entry name" value="RNI-like"/>
    <property type="match status" value="1"/>
</dbReference>
<dbReference type="SMART" id="SM00368">
    <property type="entry name" value="LRR_RI"/>
    <property type="match status" value="4"/>
</dbReference>
<feature type="compositionally biased region" description="Basic and acidic residues" evidence="4">
    <location>
        <begin position="644"/>
        <end position="654"/>
    </location>
</feature>
<evidence type="ECO:0000256" key="4">
    <source>
        <dbReference type="SAM" id="MobiDB-lite"/>
    </source>
</evidence>
<feature type="compositionally biased region" description="Basic and acidic residues" evidence="4">
    <location>
        <begin position="959"/>
        <end position="979"/>
    </location>
</feature>
<feature type="region of interest" description="Disordered" evidence="4">
    <location>
        <begin position="1"/>
        <end position="125"/>
    </location>
</feature>
<dbReference type="GO" id="GO:0005096">
    <property type="term" value="F:GTPase activator activity"/>
    <property type="evidence" value="ECO:0007669"/>
    <property type="project" value="UniProtKB-KW"/>
</dbReference>
<evidence type="ECO:0000313" key="5">
    <source>
        <dbReference type="EMBL" id="TFJ79920.1"/>
    </source>
</evidence>
<feature type="region of interest" description="Disordered" evidence="4">
    <location>
        <begin position="1001"/>
        <end position="1021"/>
    </location>
</feature>
<dbReference type="PANTHER" id="PTHR24113:SF12">
    <property type="entry name" value="RAN GTPASE-ACTIVATING PROTEIN 1"/>
    <property type="match status" value="1"/>
</dbReference>
<sequence>MFMTSKDRKNNDDRCAGSDYDWGLDADVSAMTARNEVKMREQHKSDRAAREEGEENARSSDPFSSPASRTPKRPRLSKGTHGSVAGSGRRSSISPSSLHVHLTLPRHSHSSSSSSTLASSDTNGQSGSLHSPFLLPLLQKCGLAFEQRIRPLIATYLTARDIVYFSQTSKGFLPSKAEIASLHFRGRVPLSLLQSIEVDRAFFRPPPSSSSSSFAATIHPPCLPAALSTPFFPFHISSLTLSDLWTVHDVNTLKHLFKRLSFPSLRQLRLVSLSFGPMGEGGREGGEGRGGQAFAESLLAVISGLRVLEMEWLPDKSSRRERESCVALCLETFSSFPYLQVLRIHSRKISEDTVVALTYGLDRMSNLTTLEEIPSLTLHRFLHALFSSPSCRTVTSFPTALPPSSCHSTSLSTLTLVGLGLREGGWEGGREGGRDSGLRTVVNGVLQAVQAISLEQKCATADEAVEVIDVDKTWEGGLEEEGRAERDGAEAGRAGEGEDENHISDCLGWERTRNTAGSENVLFSPGNPGGYPPFSPAPSLPPFLPPYLGLQVLDLGNNFLGGDTFPHLPPPLPSPFSPYLSGSAEGVTDRDTLEDSTFTAQQSEGGIEGGRGEGREAPASPLRKVHRRSKTRRRLAPRGMEGGRTMKEGGRDGRADPFKSLRLLLHHLPLLRSLSLSHCFLDGAQGHLDSLCDAFFPSFSFSSSAQTPLSPSLPALHPSFPSSSLYSSSSSPAFSRLSSLDLSRNPRLLPPAHRPSLAPPCLSTAVSHCSNEMEFTGDEAVGEHAEEKEGCTALVARRGSNNPQESYAGSEKGAGPQQTVSWRCHGSFQKDGTESPPPKTTRSASPHLSFPPSPTALSLLLQRLPHLRSLSLSHCRLGDGGVLLLLPALVSLPLLEQLFLANNELSSAGIQELACMLAGDGETEKGRGAGQGIKKADGGRIVHLQGVVKEGGRATETPRPTKENQEEHGGEDRGSHDESSQGEWYRPLCEAKADDVHVLAGKNSGEKAAPVPQQGGKEKGRGRTILLPSLTALDVYGNAGGSLGVTALCRCLQRRRDRWEEKKREDGRLIVDMRHNGTTLEDARKIVEMMMEGRKERRAGYQITVRTGFV</sequence>
<dbReference type="PANTHER" id="PTHR24113">
    <property type="entry name" value="RAN GTPASE-ACTIVATING PROTEIN 1"/>
    <property type="match status" value="1"/>
</dbReference>
<feature type="compositionally biased region" description="Basic and acidic residues" evidence="4">
    <location>
        <begin position="1"/>
        <end position="16"/>
    </location>
</feature>
<name>A0A4D9CLE5_9STRA</name>
<feature type="compositionally biased region" description="Basic residues" evidence="4">
    <location>
        <begin position="623"/>
        <end position="636"/>
    </location>
</feature>